<keyword evidence="1" id="KW-0808">Transferase</keyword>
<reference evidence="1" key="1">
    <citation type="journal article" date="2020" name="mSystems">
        <title>Genome- and Community-Level Interaction Insights into Carbon Utilization and Element Cycling Functions of Hydrothermarchaeota in Hydrothermal Sediment.</title>
        <authorList>
            <person name="Zhou Z."/>
            <person name="Liu Y."/>
            <person name="Xu W."/>
            <person name="Pan J."/>
            <person name="Luo Z.H."/>
            <person name="Li M."/>
        </authorList>
    </citation>
    <scope>NUCLEOTIDE SEQUENCE [LARGE SCALE GENOMIC DNA]</scope>
    <source>
        <strain evidence="1">HyVt-633</strain>
    </source>
</reference>
<dbReference type="SUPFAM" id="SSF53335">
    <property type="entry name" value="S-adenosyl-L-methionine-dependent methyltransferases"/>
    <property type="match status" value="1"/>
</dbReference>
<organism evidence="1">
    <name type="scientific">Chlorobaculum parvum</name>
    <dbReference type="NCBI Taxonomy" id="274539"/>
    <lineage>
        <taxon>Bacteria</taxon>
        <taxon>Pseudomonadati</taxon>
        <taxon>Chlorobiota</taxon>
        <taxon>Chlorobiia</taxon>
        <taxon>Chlorobiales</taxon>
        <taxon>Chlorobiaceae</taxon>
        <taxon>Chlorobaculum</taxon>
    </lineage>
</organism>
<name>A0A7C5DD27_9CHLB</name>
<dbReference type="AlphaFoldDB" id="A0A7C5DD27"/>
<protein>
    <submittedName>
        <fullName evidence="1">Class I SAM-dependent methyltransferase</fullName>
    </submittedName>
</protein>
<dbReference type="GO" id="GO:0008168">
    <property type="term" value="F:methyltransferase activity"/>
    <property type="evidence" value="ECO:0007669"/>
    <property type="project" value="UniProtKB-KW"/>
</dbReference>
<feature type="non-terminal residue" evidence="1">
    <location>
        <position position="1"/>
    </location>
</feature>
<dbReference type="Pfam" id="PF13489">
    <property type="entry name" value="Methyltransf_23"/>
    <property type="match status" value="1"/>
</dbReference>
<dbReference type="Proteomes" id="UP000886058">
    <property type="component" value="Unassembled WGS sequence"/>
</dbReference>
<gene>
    <name evidence="1" type="ORF">ENL07_01595</name>
</gene>
<dbReference type="InterPro" id="IPR029063">
    <property type="entry name" value="SAM-dependent_MTases_sf"/>
</dbReference>
<dbReference type="PANTHER" id="PTHR43861:SF6">
    <property type="entry name" value="METHYLTRANSFERASE TYPE 11"/>
    <property type="match status" value="1"/>
</dbReference>
<accession>A0A7C5DD27</accession>
<dbReference type="PANTHER" id="PTHR43861">
    <property type="entry name" value="TRANS-ACONITATE 2-METHYLTRANSFERASE-RELATED"/>
    <property type="match status" value="1"/>
</dbReference>
<dbReference type="Gene3D" id="3.40.50.150">
    <property type="entry name" value="Vaccinia Virus protein VP39"/>
    <property type="match status" value="1"/>
</dbReference>
<keyword evidence="1" id="KW-0489">Methyltransferase</keyword>
<dbReference type="EMBL" id="DRSQ01000036">
    <property type="protein sequence ID" value="HHE31352.1"/>
    <property type="molecule type" value="Genomic_DNA"/>
</dbReference>
<comment type="caution">
    <text evidence="1">The sequence shown here is derived from an EMBL/GenBank/DDBJ whole genome shotgun (WGS) entry which is preliminary data.</text>
</comment>
<dbReference type="CDD" id="cd02440">
    <property type="entry name" value="AdoMet_MTases"/>
    <property type="match status" value="1"/>
</dbReference>
<proteinExistence type="predicted"/>
<evidence type="ECO:0000313" key="1">
    <source>
        <dbReference type="EMBL" id="HHE31352.1"/>
    </source>
</evidence>
<sequence>SNLLLAGKARMVMKGISKPAVETQMLEVGCSTGRLLVRIHKDFSIPAENLWGIEPNQNTASAAHAAGLVHVTETELPDSDFDCRFDRIVFWHALEHLHRIGENLDKARELLDADGQLIITLPNLQSLDAHHYGSHWIALDAPRHLYHFTPTTLEALLGKHGFSVIEINKWIPDTLYNVWYSEKLDREINRQPFSIKAITRATFRAGKSLIAGRNSQRASSIVVRAVRMR</sequence>
<dbReference type="GO" id="GO:0032259">
    <property type="term" value="P:methylation"/>
    <property type="evidence" value="ECO:0007669"/>
    <property type="project" value="UniProtKB-KW"/>
</dbReference>